<keyword evidence="9" id="KW-1185">Reference proteome</keyword>
<gene>
    <name evidence="8" type="primary">yqeK</name>
    <name evidence="8" type="ORF">HZF24_07720</name>
</gene>
<comment type="catalytic activity">
    <reaction evidence="6">
        <text>P(1),P(4)-bis(5'-adenosyl) tetraphosphate + H2O = 2 ADP + 2 H(+)</text>
        <dbReference type="Rhea" id="RHEA:24252"/>
        <dbReference type="ChEBI" id="CHEBI:15377"/>
        <dbReference type="ChEBI" id="CHEBI:15378"/>
        <dbReference type="ChEBI" id="CHEBI:58141"/>
        <dbReference type="ChEBI" id="CHEBI:456216"/>
        <dbReference type="EC" id="3.6.1.41"/>
    </reaction>
</comment>
<dbReference type="GO" id="GO:0046872">
    <property type="term" value="F:metal ion binding"/>
    <property type="evidence" value="ECO:0007669"/>
    <property type="project" value="UniProtKB-KW"/>
</dbReference>
<dbReference type="InterPro" id="IPR005249">
    <property type="entry name" value="YqeK"/>
</dbReference>
<dbReference type="PROSITE" id="PS51831">
    <property type="entry name" value="HD"/>
    <property type="match status" value="1"/>
</dbReference>
<accession>A0A974BIW9</accession>
<dbReference type="EC" id="3.6.1.41" evidence="1"/>
<evidence type="ECO:0000256" key="1">
    <source>
        <dbReference type="ARBA" id="ARBA00012506"/>
    </source>
</evidence>
<dbReference type="InterPro" id="IPR051094">
    <property type="entry name" value="Diverse_Catalytic_Enzymes"/>
</dbReference>
<evidence type="ECO:0000256" key="2">
    <source>
        <dbReference type="ARBA" id="ARBA00022723"/>
    </source>
</evidence>
<sequence length="167" mass="19139">MDLNNLIIKLKDRLSPKLFNHCIGTMEEAEKLSLRYSVDVNKAKTAGLLHDCGKSEKGKDNLTHAETGAILAKEVYNVQDEDIINAIKHHTTGREDMTTLEKIIYIADKIEPNRHYDGVEELRRISYEDLDAAIILSIENTIEYVKNMNMVLDHQSLNTLNFLKEKR</sequence>
<comment type="caution">
    <text evidence="8">The sequence shown here is derived from an EMBL/GenBank/DDBJ whole genome shotgun (WGS) entry which is preliminary data.</text>
</comment>
<evidence type="ECO:0000313" key="8">
    <source>
        <dbReference type="EMBL" id="NYB74029.1"/>
    </source>
</evidence>
<dbReference type="GO" id="GO:0008803">
    <property type="term" value="F:bis(5'-nucleosyl)-tetraphosphatase (symmetrical) activity"/>
    <property type="evidence" value="ECO:0007669"/>
    <property type="project" value="UniProtKB-EC"/>
</dbReference>
<dbReference type="SUPFAM" id="SSF109604">
    <property type="entry name" value="HD-domain/PDEase-like"/>
    <property type="match status" value="1"/>
</dbReference>
<dbReference type="PANTHER" id="PTHR35795">
    <property type="entry name" value="SLR1885 PROTEIN"/>
    <property type="match status" value="1"/>
</dbReference>
<evidence type="ECO:0000259" key="7">
    <source>
        <dbReference type="PROSITE" id="PS51831"/>
    </source>
</evidence>
<dbReference type="Gene3D" id="1.10.3210.10">
    <property type="entry name" value="Hypothetical protein af1432"/>
    <property type="match status" value="1"/>
</dbReference>
<dbReference type="CDD" id="cd00077">
    <property type="entry name" value="HDc"/>
    <property type="match status" value="1"/>
</dbReference>
<dbReference type="InterPro" id="IPR006675">
    <property type="entry name" value="HDIG_dom"/>
</dbReference>
<dbReference type="InterPro" id="IPR003607">
    <property type="entry name" value="HD/PDEase_dom"/>
</dbReference>
<dbReference type="NCBIfam" id="TIGR00277">
    <property type="entry name" value="HDIG"/>
    <property type="match status" value="1"/>
</dbReference>
<keyword evidence="2" id="KW-0479">Metal-binding</keyword>
<dbReference type="GO" id="GO:0000166">
    <property type="term" value="F:nucleotide binding"/>
    <property type="evidence" value="ECO:0007669"/>
    <property type="project" value="UniProtKB-KW"/>
</dbReference>
<protein>
    <recommendedName>
        <fullName evidence="1">bis(5'-nucleosyl)-tetraphosphatase (symmetrical)</fullName>
        <ecNumber evidence="1">3.6.1.41</ecNumber>
    </recommendedName>
</protein>
<feature type="domain" description="HD" evidence="7">
    <location>
        <begin position="18"/>
        <end position="113"/>
    </location>
</feature>
<dbReference type="EMBL" id="JACBNQ010000007">
    <property type="protein sequence ID" value="NYB74029.1"/>
    <property type="molecule type" value="Genomic_DNA"/>
</dbReference>
<dbReference type="Proteomes" id="UP000611629">
    <property type="component" value="Unassembled WGS sequence"/>
</dbReference>
<reference evidence="8" key="1">
    <citation type="submission" date="2020-07" db="EMBL/GenBank/DDBJ databases">
        <title>Genomic analysis of a strain of Sedimentibacter Hydroxybenzoicus DSM7310.</title>
        <authorList>
            <person name="Ma S."/>
        </authorList>
    </citation>
    <scope>NUCLEOTIDE SEQUENCE</scope>
    <source>
        <strain evidence="8">DSM 7310</strain>
    </source>
</reference>
<keyword evidence="4 8" id="KW-0378">Hydrolase</keyword>
<keyword evidence="3" id="KW-0547">Nucleotide-binding</keyword>
<organism evidence="8 9">
    <name type="scientific">Sedimentibacter hydroxybenzoicus DSM 7310</name>
    <dbReference type="NCBI Taxonomy" id="1123245"/>
    <lineage>
        <taxon>Bacteria</taxon>
        <taxon>Bacillati</taxon>
        <taxon>Bacillota</taxon>
        <taxon>Tissierellia</taxon>
        <taxon>Sedimentibacter</taxon>
    </lineage>
</organism>
<dbReference type="Pfam" id="PF01966">
    <property type="entry name" value="HD"/>
    <property type="match status" value="1"/>
</dbReference>
<evidence type="ECO:0000256" key="5">
    <source>
        <dbReference type="ARBA" id="ARBA00023004"/>
    </source>
</evidence>
<name>A0A974BIW9_SEDHY</name>
<dbReference type="AlphaFoldDB" id="A0A974BIW9"/>
<evidence type="ECO:0000256" key="3">
    <source>
        <dbReference type="ARBA" id="ARBA00022741"/>
    </source>
</evidence>
<dbReference type="PANTHER" id="PTHR35795:SF1">
    <property type="entry name" value="BIS(5'-NUCLEOSYL)-TETRAPHOSPHATASE, SYMMETRICAL"/>
    <property type="match status" value="1"/>
</dbReference>
<evidence type="ECO:0000256" key="6">
    <source>
        <dbReference type="ARBA" id="ARBA00049417"/>
    </source>
</evidence>
<dbReference type="SMART" id="SM00471">
    <property type="entry name" value="HDc"/>
    <property type="match status" value="1"/>
</dbReference>
<evidence type="ECO:0000256" key="4">
    <source>
        <dbReference type="ARBA" id="ARBA00022801"/>
    </source>
</evidence>
<dbReference type="RefSeq" id="WP_179237724.1">
    <property type="nucleotide sequence ID" value="NZ_JACBNQ010000007.1"/>
</dbReference>
<evidence type="ECO:0000313" key="9">
    <source>
        <dbReference type="Proteomes" id="UP000611629"/>
    </source>
</evidence>
<dbReference type="NCBIfam" id="TIGR00488">
    <property type="entry name" value="bis(5'-nucleosyl)-tetraphosphatase (symmetrical) YqeK"/>
    <property type="match status" value="1"/>
</dbReference>
<dbReference type="InterPro" id="IPR006674">
    <property type="entry name" value="HD_domain"/>
</dbReference>
<proteinExistence type="predicted"/>
<keyword evidence="5" id="KW-0408">Iron</keyword>